<evidence type="ECO:0000256" key="3">
    <source>
        <dbReference type="ARBA" id="ARBA00004924"/>
    </source>
</evidence>
<dbReference type="Proteomes" id="UP001250538">
    <property type="component" value="Unassembled WGS sequence"/>
</dbReference>
<comment type="function">
    <text evidence="2">Catalyzes the synthesis of N-((2S)-2-amino-2-carboxyethyl)-L-glutamate (ACEGA) from O-phospho-L-serine and L-glutamate. Involved in the biosynthesis of L-2,3-diaminopropionic acid (L-Dap), a precursor of staphyloferrin B and antibiotics.</text>
</comment>
<protein>
    <recommendedName>
        <fullName evidence="7">N-(2-amino-2-carboxyethyl)-L-glutamate synthase</fullName>
        <ecNumber evidence="6">2.5.1.140</ecNumber>
    </recommendedName>
</protein>
<evidence type="ECO:0000256" key="6">
    <source>
        <dbReference type="ARBA" id="ARBA00012331"/>
    </source>
</evidence>
<dbReference type="Gene3D" id="3.40.50.1100">
    <property type="match status" value="2"/>
</dbReference>
<evidence type="ECO:0000256" key="4">
    <source>
        <dbReference type="ARBA" id="ARBA00008519"/>
    </source>
</evidence>
<dbReference type="InterPro" id="IPR050214">
    <property type="entry name" value="Cys_Synth/Cystath_Beta-Synth"/>
</dbReference>
<keyword evidence="8" id="KW-0808">Transferase</keyword>
<dbReference type="EC" id="2.5.1.140" evidence="6"/>
<dbReference type="RefSeq" id="WP_227774518.1">
    <property type="nucleotide sequence ID" value="NZ_JAVYAA010000002.1"/>
</dbReference>
<evidence type="ECO:0000313" key="11">
    <source>
        <dbReference type="EMBL" id="MDT8976490.1"/>
    </source>
</evidence>
<comment type="pathway">
    <text evidence="3">Siderophore biosynthesis.</text>
</comment>
<evidence type="ECO:0000256" key="2">
    <source>
        <dbReference type="ARBA" id="ARBA00004056"/>
    </source>
</evidence>
<comment type="cofactor">
    <cofactor evidence="1">
        <name>pyridoxal 5'-phosphate</name>
        <dbReference type="ChEBI" id="CHEBI:597326"/>
    </cofactor>
</comment>
<dbReference type="CDD" id="cd01561">
    <property type="entry name" value="CBS_like"/>
    <property type="match status" value="1"/>
</dbReference>
<dbReference type="PANTHER" id="PTHR10314">
    <property type="entry name" value="CYSTATHIONINE BETA-SYNTHASE"/>
    <property type="match status" value="1"/>
</dbReference>
<comment type="similarity">
    <text evidence="4">Belongs to the cysteine synthase/cystathionine beta-synthase family. SbnA subfamily.</text>
</comment>
<evidence type="ECO:0000256" key="9">
    <source>
        <dbReference type="ARBA" id="ARBA00022898"/>
    </source>
</evidence>
<comment type="caution">
    <text evidence="11">The sequence shown here is derived from an EMBL/GenBank/DDBJ whole genome shotgun (WGS) entry which is preliminary data.</text>
</comment>
<dbReference type="AlphaFoldDB" id="A0AAJ2JX59"/>
<dbReference type="Pfam" id="PF00291">
    <property type="entry name" value="PALP"/>
    <property type="match status" value="1"/>
</dbReference>
<dbReference type="InterPro" id="IPR023927">
    <property type="entry name" value="SbnA"/>
</dbReference>
<dbReference type="InterPro" id="IPR001216">
    <property type="entry name" value="P-phosphate_BS"/>
</dbReference>
<keyword evidence="9" id="KW-0663">Pyridoxal phosphate</keyword>
<dbReference type="EMBL" id="JAVYAA010000002">
    <property type="protein sequence ID" value="MDT8976490.1"/>
    <property type="molecule type" value="Genomic_DNA"/>
</dbReference>
<evidence type="ECO:0000256" key="7">
    <source>
        <dbReference type="ARBA" id="ARBA00016985"/>
    </source>
</evidence>
<reference evidence="12" key="1">
    <citation type="submission" date="2023-09" db="EMBL/GenBank/DDBJ databases">
        <title>Paenibacillus sp. chi10 Genome sequencing and assembly.</title>
        <authorList>
            <person name="Kim I."/>
        </authorList>
    </citation>
    <scope>NUCLEOTIDE SEQUENCE [LARGE SCALE GENOMIC DNA]</scope>
    <source>
        <strain evidence="12">chi10</strain>
    </source>
</reference>
<organism evidence="11 12">
    <name type="scientific">Paenibacillus suaedae</name>
    <dbReference type="NCBI Taxonomy" id="3077233"/>
    <lineage>
        <taxon>Bacteria</taxon>
        <taxon>Bacillati</taxon>
        <taxon>Bacillota</taxon>
        <taxon>Bacilli</taxon>
        <taxon>Bacillales</taxon>
        <taxon>Paenibacillaceae</taxon>
        <taxon>Paenibacillus</taxon>
    </lineage>
</organism>
<evidence type="ECO:0000313" key="12">
    <source>
        <dbReference type="Proteomes" id="UP001250538"/>
    </source>
</evidence>
<proteinExistence type="inferred from homology"/>
<name>A0AAJ2JX59_9BACL</name>
<dbReference type="GO" id="GO:0016765">
    <property type="term" value="F:transferase activity, transferring alkyl or aryl (other than methyl) groups"/>
    <property type="evidence" value="ECO:0007669"/>
    <property type="project" value="UniProtKB-ARBA"/>
</dbReference>
<dbReference type="InterPro" id="IPR036052">
    <property type="entry name" value="TrpB-like_PALP_sf"/>
</dbReference>
<gene>
    <name evidence="11" type="primary">sbnA</name>
    <name evidence="11" type="ORF">RQP50_09580</name>
</gene>
<dbReference type="InterPro" id="IPR001926">
    <property type="entry name" value="TrpB-like_PALP"/>
</dbReference>
<evidence type="ECO:0000256" key="1">
    <source>
        <dbReference type="ARBA" id="ARBA00001933"/>
    </source>
</evidence>
<accession>A0AAJ2JX59</accession>
<keyword evidence="12" id="KW-1185">Reference proteome</keyword>
<dbReference type="GO" id="GO:0006535">
    <property type="term" value="P:cysteine biosynthetic process from serine"/>
    <property type="evidence" value="ECO:0007669"/>
    <property type="project" value="InterPro"/>
</dbReference>
<dbReference type="NCBIfam" id="TIGR03945">
    <property type="entry name" value="PLP_SbnA_fam"/>
    <property type="match status" value="1"/>
</dbReference>
<comment type="subunit">
    <text evidence="5">Homodimer.</text>
</comment>
<evidence type="ECO:0000259" key="10">
    <source>
        <dbReference type="Pfam" id="PF00291"/>
    </source>
</evidence>
<evidence type="ECO:0000256" key="5">
    <source>
        <dbReference type="ARBA" id="ARBA00011738"/>
    </source>
</evidence>
<evidence type="ECO:0000256" key="8">
    <source>
        <dbReference type="ARBA" id="ARBA00022679"/>
    </source>
</evidence>
<dbReference type="SUPFAM" id="SSF53686">
    <property type="entry name" value="Tryptophan synthase beta subunit-like PLP-dependent enzymes"/>
    <property type="match status" value="1"/>
</dbReference>
<sequence>MIQNNILNLVGNTPLLKLAMSELKQLNIFAKLEMFNPTGSVKDRAASYILKKLLEDGTINKDTVIIESSSGNFGLALSAACRWLGLKFYCVIDKNTMPDNELLISALSDKVFKITEPDEYGGYLLNRIKKVKELVETIPNSYWINQYENPLNAEAYYHTLASELIESVTKIDYVFMGVSSGGTITGVSNRIKEYFPESRIIAVDIYGSVIFGSQPKKRSIPGIGSSKYPLILNKAKIDDHVMVSELETVNMCQRLLKEYFILAGGSSGSVMSAILKYFTQNLPDREINVVTVFPDRGDRYTSTIYNPDWKLTSEKEIEHVISK</sequence>
<feature type="domain" description="Tryptophan synthase beta chain-like PALP" evidence="10">
    <location>
        <begin position="7"/>
        <end position="295"/>
    </location>
</feature>
<dbReference type="PROSITE" id="PS00901">
    <property type="entry name" value="CYS_SYNTHASE"/>
    <property type="match status" value="1"/>
</dbReference>